<dbReference type="EMBL" id="BAABHC010000035">
    <property type="protein sequence ID" value="GAA4443538.1"/>
    <property type="molecule type" value="Genomic_DNA"/>
</dbReference>
<dbReference type="InterPro" id="IPR018775">
    <property type="entry name" value="RlaP"/>
</dbReference>
<dbReference type="PANTHER" id="PTHR34817">
    <property type="entry name" value="NUCLEOTIDYLTRANSFERASE"/>
    <property type="match status" value="1"/>
</dbReference>
<keyword evidence="2" id="KW-1185">Reference proteome</keyword>
<dbReference type="Pfam" id="PF10127">
    <property type="entry name" value="RlaP"/>
    <property type="match status" value="1"/>
</dbReference>
<evidence type="ECO:0008006" key="3">
    <source>
        <dbReference type="Google" id="ProtNLM"/>
    </source>
</evidence>
<organism evidence="1 2">
    <name type="scientific">Pontibacter saemangeumensis</name>
    <dbReference type="NCBI Taxonomy" id="1084525"/>
    <lineage>
        <taxon>Bacteria</taxon>
        <taxon>Pseudomonadati</taxon>
        <taxon>Bacteroidota</taxon>
        <taxon>Cytophagia</taxon>
        <taxon>Cytophagales</taxon>
        <taxon>Hymenobacteraceae</taxon>
        <taxon>Pontibacter</taxon>
    </lineage>
</organism>
<proteinExistence type="predicted"/>
<gene>
    <name evidence="1" type="ORF">GCM10023188_44430</name>
</gene>
<accession>A0ABP8M530</accession>
<name>A0ABP8M530_9BACT</name>
<evidence type="ECO:0000313" key="2">
    <source>
        <dbReference type="Proteomes" id="UP001500552"/>
    </source>
</evidence>
<protein>
    <recommendedName>
        <fullName evidence="3">Nucleotidyltransferase</fullName>
    </recommendedName>
</protein>
<dbReference type="Proteomes" id="UP001500552">
    <property type="component" value="Unassembled WGS sequence"/>
</dbReference>
<reference evidence="2" key="1">
    <citation type="journal article" date="2019" name="Int. J. Syst. Evol. Microbiol.">
        <title>The Global Catalogue of Microorganisms (GCM) 10K type strain sequencing project: providing services to taxonomists for standard genome sequencing and annotation.</title>
        <authorList>
            <consortium name="The Broad Institute Genomics Platform"/>
            <consortium name="The Broad Institute Genome Sequencing Center for Infectious Disease"/>
            <person name="Wu L."/>
            <person name="Ma J."/>
        </authorList>
    </citation>
    <scope>NUCLEOTIDE SEQUENCE [LARGE SCALE GENOMIC DNA]</scope>
    <source>
        <strain evidence="2">JCM 17926</strain>
    </source>
</reference>
<sequence length="354" mass="40712">MALTIDDLKTKNMLLFECISGSRAYGLSTPTSDTDIRGVFVLPEEDYFGLNYVEQLSIESNDIVYYELRRFVELLAKNNPNMLELLSMPEDSILYQHPLYNRFKPQNFLSKLCKDTFAGYALTQVKKAKGLNKKIVNPVEPERKSVMDFCYVAQGQGSVPVQEFLEQQGLQQEDCGLARIPHMPDLYAVFHEPNTRLRGIVQSEESNDVSLSSIPKGLQPLAVMSFNKNAYSTYCKEYKEYWDWVEKRNNARYENTLSHGKNYDAKNLMHTFRLLDMAEEIASQGEIIVRRPNRDFLLQIKAGAFEYAELLAIAEEQIAKMDALYATSDLPEEPDMLLLNELLVEVRKSFYKKV</sequence>
<dbReference type="RefSeq" id="WP_345162568.1">
    <property type="nucleotide sequence ID" value="NZ_BAABHC010000035.1"/>
</dbReference>
<dbReference type="PANTHER" id="PTHR34817:SF1">
    <property type="entry name" value="NUCLEOTIDYLTRANSFERASE"/>
    <property type="match status" value="1"/>
</dbReference>
<evidence type="ECO:0000313" key="1">
    <source>
        <dbReference type="EMBL" id="GAA4443538.1"/>
    </source>
</evidence>
<comment type="caution">
    <text evidence="1">The sequence shown here is derived from an EMBL/GenBank/DDBJ whole genome shotgun (WGS) entry which is preliminary data.</text>
</comment>